<dbReference type="PANTHER" id="PTHR43772:SF2">
    <property type="entry name" value="PUTATIVE (AFU_ORTHOLOGUE AFUA_2G04480)-RELATED"/>
    <property type="match status" value="1"/>
</dbReference>
<dbReference type="SMART" id="SM00606">
    <property type="entry name" value="CBD_IV"/>
    <property type="match status" value="1"/>
</dbReference>
<keyword evidence="3" id="KW-0732">Signal</keyword>
<dbReference type="InterPro" id="IPR023296">
    <property type="entry name" value="Glyco_hydro_beta-prop_sf"/>
</dbReference>
<organism evidence="9 10">
    <name type="scientific">Echinicola rosea</name>
    <dbReference type="NCBI Taxonomy" id="1807691"/>
    <lineage>
        <taxon>Bacteria</taxon>
        <taxon>Pseudomonadati</taxon>
        <taxon>Bacteroidota</taxon>
        <taxon>Cytophagia</taxon>
        <taxon>Cytophagales</taxon>
        <taxon>Cyclobacteriaceae</taxon>
        <taxon>Echinicola</taxon>
    </lineage>
</organism>
<dbReference type="Pfam" id="PF04616">
    <property type="entry name" value="Glyco_hydro_43"/>
    <property type="match status" value="1"/>
</dbReference>
<accession>A0ABQ1UUD1</accession>
<keyword evidence="10" id="KW-1185">Reference proteome</keyword>
<dbReference type="InterPro" id="IPR052176">
    <property type="entry name" value="Glycosyl_Hydrlase_43_Enz"/>
</dbReference>
<dbReference type="RefSeq" id="WP_229683326.1">
    <property type="nucleotide sequence ID" value="NZ_BMIU01000004.1"/>
</dbReference>
<protein>
    <submittedName>
        <fullName evidence="9">Endo-1,4-beta-xylanase</fullName>
    </submittedName>
</protein>
<dbReference type="SUPFAM" id="SSF75005">
    <property type="entry name" value="Arabinanase/levansucrase/invertase"/>
    <property type="match status" value="1"/>
</dbReference>
<dbReference type="InterPro" id="IPR005084">
    <property type="entry name" value="CBM6"/>
</dbReference>
<keyword evidence="2" id="KW-0624">Polysaccharide degradation</keyword>
<keyword evidence="4 7" id="KW-0378">Hydrolase</keyword>
<name>A0ABQ1UUD1_9BACT</name>
<evidence type="ECO:0000256" key="1">
    <source>
        <dbReference type="ARBA" id="ARBA00009865"/>
    </source>
</evidence>
<dbReference type="InterPro" id="IPR006584">
    <property type="entry name" value="Cellulose-bd_IV"/>
</dbReference>
<evidence type="ECO:0000256" key="3">
    <source>
        <dbReference type="ARBA" id="ARBA00022729"/>
    </source>
</evidence>
<dbReference type="CDD" id="cd04084">
    <property type="entry name" value="CBM6_xylanase-like"/>
    <property type="match status" value="1"/>
</dbReference>
<feature type="domain" description="CBM6" evidence="8">
    <location>
        <begin position="330"/>
        <end position="456"/>
    </location>
</feature>
<dbReference type="PANTHER" id="PTHR43772">
    <property type="entry name" value="ENDO-1,4-BETA-XYLANASE"/>
    <property type="match status" value="1"/>
</dbReference>
<dbReference type="Gene3D" id="2.60.120.260">
    <property type="entry name" value="Galactose-binding domain-like"/>
    <property type="match status" value="1"/>
</dbReference>
<keyword evidence="6 7" id="KW-0326">Glycosidase</keyword>
<evidence type="ECO:0000256" key="4">
    <source>
        <dbReference type="ARBA" id="ARBA00022801"/>
    </source>
</evidence>
<dbReference type="InterPro" id="IPR008979">
    <property type="entry name" value="Galactose-bd-like_sf"/>
</dbReference>
<keyword evidence="2" id="KW-0858">Xylan degradation</keyword>
<dbReference type="CDD" id="cd18618">
    <property type="entry name" value="GH43_Xsa43E-like"/>
    <property type="match status" value="1"/>
</dbReference>
<comment type="caution">
    <text evidence="9">The sequence shown here is derived from an EMBL/GenBank/DDBJ whole genome shotgun (WGS) entry which is preliminary data.</text>
</comment>
<evidence type="ECO:0000313" key="9">
    <source>
        <dbReference type="EMBL" id="GGF25297.1"/>
    </source>
</evidence>
<dbReference type="SUPFAM" id="SSF49785">
    <property type="entry name" value="Galactose-binding domain-like"/>
    <property type="match status" value="1"/>
</dbReference>
<dbReference type="Gene3D" id="2.115.10.20">
    <property type="entry name" value="Glycosyl hydrolase domain, family 43"/>
    <property type="match status" value="1"/>
</dbReference>
<sequence>MMKFQFRILIISVLIIGTVVLQVKAQNPVIQTSYTADPAPMVYNGKLYLYTSHDEDESTWFTMNDWRLYTTEDMVNWTDHGTVLSYRDFSWGKMNAWAPQCIERDGKFYMYVPITDRDHKNGIGVAVADSPYGPFIDPLGKPLISNSMADIDPTVFVDDDGQAYLMWGNPVCYYVKLNEDMISLDGEIGQFPNTMEAFGERQGKEDPRRPTTYEEGPWLYKRNNLYYLLFAAGPLPEHIGYSTSNRPTGPWEYQGVLMPTEGKSFTNHPGMVDFKGKTYLFYHNGALPGGSGFTRSVCVDEVKFNDDGTIVPMKMSAGITRSLGTINPYIKNEAETIAWSEGVKANKNEVVGNFIIATKNKAYTQVKGVDFRNSGPADFTARVGTVHNGNVSMEIRLDRLDGELLGTVNVPLTGGDDRWSLVSAEVKQIEGVHDLYFVFKGNAPSNILYFDYWRFSD</sequence>
<evidence type="ECO:0000256" key="6">
    <source>
        <dbReference type="ARBA" id="ARBA00023295"/>
    </source>
</evidence>
<dbReference type="Pfam" id="PF03422">
    <property type="entry name" value="CBM_6"/>
    <property type="match status" value="1"/>
</dbReference>
<dbReference type="InterPro" id="IPR006710">
    <property type="entry name" value="Glyco_hydro_43"/>
</dbReference>
<evidence type="ECO:0000259" key="8">
    <source>
        <dbReference type="PROSITE" id="PS51175"/>
    </source>
</evidence>
<dbReference type="PROSITE" id="PS51175">
    <property type="entry name" value="CBM6"/>
    <property type="match status" value="1"/>
</dbReference>
<proteinExistence type="inferred from homology"/>
<keyword evidence="5" id="KW-0119">Carbohydrate metabolism</keyword>
<evidence type="ECO:0000256" key="5">
    <source>
        <dbReference type="ARBA" id="ARBA00023277"/>
    </source>
</evidence>
<dbReference type="Proteomes" id="UP000647339">
    <property type="component" value="Unassembled WGS sequence"/>
</dbReference>
<gene>
    <name evidence="9" type="primary">xynD</name>
    <name evidence="9" type="ORF">GCM10011339_11750</name>
</gene>
<evidence type="ECO:0000256" key="7">
    <source>
        <dbReference type="RuleBase" id="RU361187"/>
    </source>
</evidence>
<dbReference type="EMBL" id="BMIU01000004">
    <property type="protein sequence ID" value="GGF25297.1"/>
    <property type="molecule type" value="Genomic_DNA"/>
</dbReference>
<evidence type="ECO:0000313" key="10">
    <source>
        <dbReference type="Proteomes" id="UP000647339"/>
    </source>
</evidence>
<evidence type="ECO:0000256" key="2">
    <source>
        <dbReference type="ARBA" id="ARBA00022651"/>
    </source>
</evidence>
<reference evidence="10" key="1">
    <citation type="journal article" date="2019" name="Int. J. Syst. Evol. Microbiol.">
        <title>The Global Catalogue of Microorganisms (GCM) 10K type strain sequencing project: providing services to taxonomists for standard genome sequencing and annotation.</title>
        <authorList>
            <consortium name="The Broad Institute Genomics Platform"/>
            <consortium name="The Broad Institute Genome Sequencing Center for Infectious Disease"/>
            <person name="Wu L."/>
            <person name="Ma J."/>
        </authorList>
    </citation>
    <scope>NUCLEOTIDE SEQUENCE [LARGE SCALE GENOMIC DNA]</scope>
    <source>
        <strain evidence="10">CGMCC 1.15407</strain>
    </source>
</reference>
<comment type="similarity">
    <text evidence="1 7">Belongs to the glycosyl hydrolase 43 family.</text>
</comment>